<keyword evidence="4" id="KW-1185">Reference proteome</keyword>
<dbReference type="Pfam" id="PF00722">
    <property type="entry name" value="Glyco_hydro_16"/>
    <property type="match status" value="1"/>
</dbReference>
<feature type="chain" id="PRO_5043574018" description="GH16 domain-containing protein" evidence="1">
    <location>
        <begin position="20"/>
        <end position="278"/>
    </location>
</feature>
<accession>A0AAV5RHL4</accession>
<dbReference type="EMBL" id="BTGC01000003">
    <property type="protein sequence ID" value="GMM50895.1"/>
    <property type="molecule type" value="Genomic_DNA"/>
</dbReference>
<reference evidence="3 4" key="1">
    <citation type="journal article" date="2023" name="Elife">
        <title>Identification of key yeast species and microbe-microbe interactions impacting larval growth of Drosophila in the wild.</title>
        <authorList>
            <person name="Mure A."/>
            <person name="Sugiura Y."/>
            <person name="Maeda R."/>
            <person name="Honda K."/>
            <person name="Sakurai N."/>
            <person name="Takahashi Y."/>
            <person name="Watada M."/>
            <person name="Katoh T."/>
            <person name="Gotoh A."/>
            <person name="Gotoh Y."/>
            <person name="Taniguchi I."/>
            <person name="Nakamura K."/>
            <person name="Hayashi T."/>
            <person name="Katayama T."/>
            <person name="Uemura T."/>
            <person name="Hattori Y."/>
        </authorList>
    </citation>
    <scope>NUCLEOTIDE SEQUENCE [LARGE SCALE GENOMIC DNA]</scope>
    <source>
        <strain evidence="3 4">SB-73</strain>
    </source>
</reference>
<dbReference type="Proteomes" id="UP001362899">
    <property type="component" value="Unassembled WGS sequence"/>
</dbReference>
<dbReference type="InterPro" id="IPR013320">
    <property type="entry name" value="ConA-like_dom_sf"/>
</dbReference>
<dbReference type="PANTHER" id="PTHR10963:SF68">
    <property type="entry name" value="GLYCOSIDASE CRH1-RELATED"/>
    <property type="match status" value="1"/>
</dbReference>
<dbReference type="GO" id="GO:0009277">
    <property type="term" value="C:fungal-type cell wall"/>
    <property type="evidence" value="ECO:0007669"/>
    <property type="project" value="TreeGrafter"/>
</dbReference>
<proteinExistence type="predicted"/>
<evidence type="ECO:0000313" key="3">
    <source>
        <dbReference type="EMBL" id="GMM50895.1"/>
    </source>
</evidence>
<evidence type="ECO:0000259" key="2">
    <source>
        <dbReference type="PROSITE" id="PS51762"/>
    </source>
</evidence>
<dbReference type="SUPFAM" id="SSF49899">
    <property type="entry name" value="Concanavalin A-like lectins/glucanases"/>
    <property type="match status" value="1"/>
</dbReference>
<sequence length="278" mass="31317">MKVTSIIFWCLVLAPFGNSHPAQSQIKQVPISVNTTNVNPALTNTFYVNFLKTGRCRALVASNPKAIGYNSKTGARIILDPNVCDNNFNVTLKTRFYIMFGKITIDAKLQNIQKVNTAIALQSDAGDEINFQLIDNEGVYTDIRRNGSSTNQTEKVLVPCSHDYHTYTIEWRPSSIKWSIDGECIRTLSYSSCARLYPQTPMLVSLGSWSSLTSMEDQFESLSIKRMRIENYSTGIKYEYCNSSPNLDSVTVFKGEITKDGPVVRRWFKSALHLAKPR</sequence>
<dbReference type="PANTHER" id="PTHR10963">
    <property type="entry name" value="GLYCOSYL HYDROLASE-RELATED"/>
    <property type="match status" value="1"/>
</dbReference>
<dbReference type="GO" id="GO:0016757">
    <property type="term" value="F:glycosyltransferase activity"/>
    <property type="evidence" value="ECO:0007669"/>
    <property type="project" value="TreeGrafter"/>
</dbReference>
<dbReference type="InterPro" id="IPR050546">
    <property type="entry name" value="Glycosyl_Hydrlase_16"/>
</dbReference>
<dbReference type="Gene3D" id="2.60.120.200">
    <property type="match status" value="1"/>
</dbReference>
<evidence type="ECO:0000256" key="1">
    <source>
        <dbReference type="SAM" id="SignalP"/>
    </source>
</evidence>
<dbReference type="PROSITE" id="PS51762">
    <property type="entry name" value="GH16_2"/>
    <property type="match status" value="1"/>
</dbReference>
<feature type="signal peptide" evidence="1">
    <location>
        <begin position="1"/>
        <end position="19"/>
    </location>
</feature>
<dbReference type="AlphaFoldDB" id="A0AAV5RHL4"/>
<dbReference type="GO" id="GO:0031505">
    <property type="term" value="P:fungal-type cell wall organization"/>
    <property type="evidence" value="ECO:0007669"/>
    <property type="project" value="TreeGrafter"/>
</dbReference>
<evidence type="ECO:0000313" key="4">
    <source>
        <dbReference type="Proteomes" id="UP001362899"/>
    </source>
</evidence>
<name>A0AAV5RHL4_STABA</name>
<dbReference type="GO" id="GO:0004553">
    <property type="term" value="F:hydrolase activity, hydrolyzing O-glycosyl compounds"/>
    <property type="evidence" value="ECO:0007669"/>
    <property type="project" value="InterPro"/>
</dbReference>
<organism evidence="3 4">
    <name type="scientific">Starmerella bacillaris</name>
    <name type="common">Yeast</name>
    <name type="synonym">Candida zemplinina</name>
    <dbReference type="NCBI Taxonomy" id="1247836"/>
    <lineage>
        <taxon>Eukaryota</taxon>
        <taxon>Fungi</taxon>
        <taxon>Dikarya</taxon>
        <taxon>Ascomycota</taxon>
        <taxon>Saccharomycotina</taxon>
        <taxon>Dipodascomycetes</taxon>
        <taxon>Dipodascales</taxon>
        <taxon>Trichomonascaceae</taxon>
        <taxon>Starmerella</taxon>
    </lineage>
</organism>
<gene>
    <name evidence="3" type="ORF">DASB73_018530</name>
</gene>
<comment type="caution">
    <text evidence="3">The sequence shown here is derived from an EMBL/GenBank/DDBJ whole genome shotgun (WGS) entry which is preliminary data.</text>
</comment>
<protein>
    <recommendedName>
        <fullName evidence="2">GH16 domain-containing protein</fullName>
    </recommendedName>
</protein>
<keyword evidence="1" id="KW-0732">Signal</keyword>
<feature type="domain" description="GH16" evidence="2">
    <location>
        <begin position="24"/>
        <end position="249"/>
    </location>
</feature>
<dbReference type="InterPro" id="IPR000757">
    <property type="entry name" value="Beta-glucanase-like"/>
</dbReference>
<dbReference type="GO" id="GO:0005975">
    <property type="term" value="P:carbohydrate metabolic process"/>
    <property type="evidence" value="ECO:0007669"/>
    <property type="project" value="InterPro"/>
</dbReference>